<feature type="region of interest" description="Disordered" evidence="1">
    <location>
        <begin position="1"/>
        <end position="21"/>
    </location>
</feature>
<organism evidence="3 4">
    <name type="scientific">Synaphobranchus kaupii</name>
    <name type="common">Kaup's arrowtooth eel</name>
    <dbReference type="NCBI Taxonomy" id="118154"/>
    <lineage>
        <taxon>Eukaryota</taxon>
        <taxon>Metazoa</taxon>
        <taxon>Chordata</taxon>
        <taxon>Craniata</taxon>
        <taxon>Vertebrata</taxon>
        <taxon>Euteleostomi</taxon>
        <taxon>Actinopterygii</taxon>
        <taxon>Neopterygii</taxon>
        <taxon>Teleostei</taxon>
        <taxon>Anguilliformes</taxon>
        <taxon>Synaphobranchidae</taxon>
        <taxon>Synaphobranchus</taxon>
    </lineage>
</organism>
<dbReference type="InterPro" id="IPR043502">
    <property type="entry name" value="DNA/RNA_pol_sf"/>
</dbReference>
<dbReference type="InterPro" id="IPR050951">
    <property type="entry name" value="Retrovirus_Pol_polyprotein"/>
</dbReference>
<dbReference type="InterPro" id="IPR041577">
    <property type="entry name" value="RT_RNaseH_2"/>
</dbReference>
<evidence type="ECO:0000313" key="4">
    <source>
        <dbReference type="Proteomes" id="UP001152622"/>
    </source>
</evidence>
<dbReference type="AlphaFoldDB" id="A0A9Q1FQZ4"/>
<dbReference type="OrthoDB" id="775972at2759"/>
<feature type="domain" description="Reverse transcriptase/retrotransposon-derived protein RNase H-like" evidence="2">
    <location>
        <begin position="120"/>
        <end position="172"/>
    </location>
</feature>
<reference evidence="3" key="1">
    <citation type="journal article" date="2023" name="Science">
        <title>Genome structures resolve the early diversification of teleost fishes.</title>
        <authorList>
            <person name="Parey E."/>
            <person name="Louis A."/>
            <person name="Montfort J."/>
            <person name="Bouchez O."/>
            <person name="Roques C."/>
            <person name="Iampietro C."/>
            <person name="Lluch J."/>
            <person name="Castinel A."/>
            <person name="Donnadieu C."/>
            <person name="Desvignes T."/>
            <person name="Floi Bucao C."/>
            <person name="Jouanno E."/>
            <person name="Wen M."/>
            <person name="Mejri S."/>
            <person name="Dirks R."/>
            <person name="Jansen H."/>
            <person name="Henkel C."/>
            <person name="Chen W.J."/>
            <person name="Zahm M."/>
            <person name="Cabau C."/>
            <person name="Klopp C."/>
            <person name="Thompson A.W."/>
            <person name="Robinson-Rechavi M."/>
            <person name="Braasch I."/>
            <person name="Lecointre G."/>
            <person name="Bobe J."/>
            <person name="Postlethwait J.H."/>
            <person name="Berthelot C."/>
            <person name="Roest Crollius H."/>
            <person name="Guiguen Y."/>
        </authorList>
    </citation>
    <scope>NUCLEOTIDE SEQUENCE</scope>
    <source>
        <strain evidence="3">WJC10195</strain>
    </source>
</reference>
<dbReference type="Proteomes" id="UP001152622">
    <property type="component" value="Chromosome 4"/>
</dbReference>
<name>A0A9Q1FQZ4_SYNKA</name>
<dbReference type="EMBL" id="JAINUF010000004">
    <property type="protein sequence ID" value="KAJ8364291.1"/>
    <property type="molecule type" value="Genomic_DNA"/>
</dbReference>
<comment type="caution">
    <text evidence="3">The sequence shown here is derived from an EMBL/GenBank/DDBJ whole genome shotgun (WGS) entry which is preliminary data.</text>
</comment>
<dbReference type="Pfam" id="PF17919">
    <property type="entry name" value="RT_RNaseH_2"/>
    <property type="match status" value="1"/>
</dbReference>
<sequence length="185" mass="20652">MEFEPMSMTSSSGAPQSKVHNERLTKVLERIQKNGLKFNKSKCQFGAQEIVFLGDKLSAQGVQPDQEKINAILDMPRPTDKTGVLRIMGMVNFIGKFIPNLSVKTSCMRELLHKDSEFKWTAKHEHELQELKRALTTAPVLTFFDPTKRIKVSTDASKNGIGGVLLQAEATEHHLSSADCHQLSC</sequence>
<evidence type="ECO:0000256" key="1">
    <source>
        <dbReference type="SAM" id="MobiDB-lite"/>
    </source>
</evidence>
<accession>A0A9Q1FQZ4</accession>
<dbReference type="Gene3D" id="3.30.70.270">
    <property type="match status" value="2"/>
</dbReference>
<dbReference type="FunFam" id="3.30.70.270:FF:000026">
    <property type="entry name" value="Transposon Ty3-G Gag-Pol polyprotein"/>
    <property type="match status" value="1"/>
</dbReference>
<dbReference type="SUPFAM" id="SSF56672">
    <property type="entry name" value="DNA/RNA polymerases"/>
    <property type="match status" value="1"/>
</dbReference>
<evidence type="ECO:0000313" key="3">
    <source>
        <dbReference type="EMBL" id="KAJ8364291.1"/>
    </source>
</evidence>
<protein>
    <recommendedName>
        <fullName evidence="2">Reverse transcriptase/retrotransposon-derived protein RNase H-like domain-containing protein</fullName>
    </recommendedName>
</protein>
<evidence type="ECO:0000259" key="2">
    <source>
        <dbReference type="Pfam" id="PF17919"/>
    </source>
</evidence>
<keyword evidence="4" id="KW-1185">Reference proteome</keyword>
<dbReference type="InterPro" id="IPR043128">
    <property type="entry name" value="Rev_trsase/Diguanyl_cyclase"/>
</dbReference>
<gene>
    <name evidence="3" type="ORF">SKAU_G00131220</name>
</gene>
<dbReference type="PANTHER" id="PTHR37984">
    <property type="entry name" value="PROTEIN CBG26694"/>
    <property type="match status" value="1"/>
</dbReference>
<proteinExistence type="predicted"/>
<dbReference type="PANTHER" id="PTHR37984:SF9">
    <property type="entry name" value="INTEGRASE CATALYTIC DOMAIN-CONTAINING PROTEIN"/>
    <property type="match status" value="1"/>
</dbReference>